<keyword evidence="2" id="KW-0808">Transferase</keyword>
<dbReference type="InterPro" id="IPR050137">
    <property type="entry name" value="PyrR_bifunctional"/>
</dbReference>
<dbReference type="SUPFAM" id="SSF53271">
    <property type="entry name" value="PRTase-like"/>
    <property type="match status" value="1"/>
</dbReference>
<evidence type="ECO:0000313" key="2">
    <source>
        <dbReference type="EMBL" id="QWF70342.1"/>
    </source>
</evidence>
<accession>A0A975MM50</accession>
<name>A0A975MM50_9GAMM</name>
<dbReference type="Gene3D" id="3.40.50.2020">
    <property type="match status" value="1"/>
</dbReference>
<dbReference type="InterPro" id="IPR000836">
    <property type="entry name" value="PRTase_dom"/>
</dbReference>
<proteinExistence type="predicted"/>
<feature type="domain" description="Phosphoribosyltransferase" evidence="1">
    <location>
        <begin position="21"/>
        <end position="142"/>
    </location>
</feature>
<dbReference type="KEGG" id="mpad:KEF85_13495"/>
<dbReference type="NCBIfam" id="NF003545">
    <property type="entry name" value="PRK05205.1-1"/>
    <property type="match status" value="1"/>
</dbReference>
<dbReference type="AlphaFoldDB" id="A0A975MM50"/>
<dbReference type="Proteomes" id="UP000676649">
    <property type="component" value="Chromosome"/>
</dbReference>
<keyword evidence="3" id="KW-1185">Reference proteome</keyword>
<evidence type="ECO:0000259" key="1">
    <source>
        <dbReference type="Pfam" id="PF00156"/>
    </source>
</evidence>
<dbReference type="InterPro" id="IPR029057">
    <property type="entry name" value="PRTase-like"/>
</dbReference>
<organism evidence="2 3">
    <name type="scientific">Methylomonas paludis</name>
    <dbReference type="NCBI Taxonomy" id="1173101"/>
    <lineage>
        <taxon>Bacteria</taxon>
        <taxon>Pseudomonadati</taxon>
        <taxon>Pseudomonadota</taxon>
        <taxon>Gammaproteobacteria</taxon>
        <taxon>Methylococcales</taxon>
        <taxon>Methylococcaceae</taxon>
        <taxon>Methylomonas</taxon>
    </lineage>
</organism>
<dbReference type="EC" id="2.4.2.9" evidence="2"/>
<dbReference type="Pfam" id="PF00156">
    <property type="entry name" value="Pribosyltran"/>
    <property type="match status" value="1"/>
</dbReference>
<reference evidence="2" key="1">
    <citation type="submission" date="2021-04" db="EMBL/GenBank/DDBJ databases">
        <title>Draft genome sequence data of methanotrophic Methylovulum sp. strain S1L and Methylomonas sp. strain S2AM isolated from boreal lake water columns.</title>
        <authorList>
            <person name="Rissanen A.J."/>
            <person name="Mangayil R."/>
            <person name="Svenning M.M."/>
            <person name="Khanongnuch R."/>
        </authorList>
    </citation>
    <scope>NUCLEOTIDE SEQUENCE</scope>
    <source>
        <strain evidence="2">S2AM</strain>
    </source>
</reference>
<keyword evidence="2" id="KW-0328">Glycosyltransferase</keyword>
<dbReference type="EMBL" id="CP073754">
    <property type="protein sequence ID" value="QWF70342.1"/>
    <property type="molecule type" value="Genomic_DNA"/>
</dbReference>
<gene>
    <name evidence="2" type="primary">pyrR</name>
    <name evidence="2" type="ORF">KEF85_13495</name>
</gene>
<protein>
    <submittedName>
        <fullName evidence="2">Bifunctional pyr operon transcriptional regulator/uracil phosphoribosyltransferase PyrR</fullName>
        <ecNumber evidence="2">2.4.2.9</ecNumber>
    </submittedName>
</protein>
<dbReference type="PANTHER" id="PTHR11608:SF0">
    <property type="entry name" value="BIFUNCTIONAL PROTEIN PYRR"/>
    <property type="match status" value="1"/>
</dbReference>
<evidence type="ECO:0000313" key="3">
    <source>
        <dbReference type="Proteomes" id="UP000676649"/>
    </source>
</evidence>
<dbReference type="CDD" id="cd06223">
    <property type="entry name" value="PRTases_typeI"/>
    <property type="match status" value="1"/>
</dbReference>
<dbReference type="PANTHER" id="PTHR11608">
    <property type="entry name" value="BIFUNCTIONAL PROTEIN PYRR"/>
    <property type="match status" value="1"/>
</dbReference>
<dbReference type="RefSeq" id="WP_215581403.1">
    <property type="nucleotide sequence ID" value="NZ_CP073754.1"/>
</dbReference>
<dbReference type="GO" id="GO:0004845">
    <property type="term" value="F:uracil phosphoribosyltransferase activity"/>
    <property type="evidence" value="ECO:0007669"/>
    <property type="project" value="UniProtKB-EC"/>
</dbReference>
<sequence length="172" mass="19365">MPTQNLNINSLLDELEAAIRLQINDRQLKNPIFIGIHSGGAWVAEQIHQRIGSLEPLGLLDITFYRDDFTQIGMHPKVKPSQLPPHLEGRDIILIDDVFYTGRTIRAALNEIFDYGRPNQVLLAVLIERNGRQIPLQPDCYGIRMSLPENQRIKLTGPTPLGIHIETLTCAA</sequence>